<dbReference type="SUPFAM" id="SSF52540">
    <property type="entry name" value="P-loop containing nucleoside triphosphate hydrolases"/>
    <property type="match status" value="1"/>
</dbReference>
<dbReference type="Pfam" id="PF01202">
    <property type="entry name" value="SKI"/>
    <property type="match status" value="1"/>
</dbReference>
<dbReference type="InterPro" id="IPR031322">
    <property type="entry name" value="Shikimate/glucono_kinase"/>
</dbReference>
<sequence>MSHDRAIALVGMMGSGKTTVANILAGLLGGRALDLDHLLEAEAGCSVAEIFRREGEAGFRRREASRLAELLLR</sequence>
<evidence type="ECO:0000313" key="3">
    <source>
        <dbReference type="EMBL" id="TMQ73246.1"/>
    </source>
</evidence>
<evidence type="ECO:0000313" key="4">
    <source>
        <dbReference type="Proteomes" id="UP000319836"/>
    </source>
</evidence>
<reference evidence="3 4" key="1">
    <citation type="journal article" date="2019" name="Nat. Microbiol.">
        <title>Mediterranean grassland soil C-N compound turnover is dependent on rainfall and depth, and is mediated by genomically divergent microorganisms.</title>
        <authorList>
            <person name="Diamond S."/>
            <person name="Andeer P.F."/>
            <person name="Li Z."/>
            <person name="Crits-Christoph A."/>
            <person name="Burstein D."/>
            <person name="Anantharaman K."/>
            <person name="Lane K.R."/>
            <person name="Thomas B.C."/>
            <person name="Pan C."/>
            <person name="Northen T.R."/>
            <person name="Banfield J.F."/>
        </authorList>
    </citation>
    <scope>NUCLEOTIDE SEQUENCE [LARGE SCALE GENOMIC DNA]</scope>
    <source>
        <strain evidence="3">WS_10</strain>
    </source>
</reference>
<evidence type="ECO:0000256" key="1">
    <source>
        <dbReference type="ARBA" id="ARBA00022605"/>
    </source>
</evidence>
<dbReference type="Gene3D" id="3.40.50.300">
    <property type="entry name" value="P-loop containing nucleotide triphosphate hydrolases"/>
    <property type="match status" value="1"/>
</dbReference>
<accession>A0A538UBH6</accession>
<dbReference type="AlphaFoldDB" id="A0A538UBH6"/>
<dbReference type="Proteomes" id="UP000319836">
    <property type="component" value="Unassembled WGS sequence"/>
</dbReference>
<dbReference type="InterPro" id="IPR027417">
    <property type="entry name" value="P-loop_NTPase"/>
</dbReference>
<name>A0A538UBH6_UNCEI</name>
<organism evidence="3 4">
    <name type="scientific">Eiseniibacteriota bacterium</name>
    <dbReference type="NCBI Taxonomy" id="2212470"/>
    <lineage>
        <taxon>Bacteria</taxon>
        <taxon>Candidatus Eiseniibacteriota</taxon>
    </lineage>
</organism>
<dbReference type="GO" id="GO:0009073">
    <property type="term" value="P:aromatic amino acid family biosynthetic process"/>
    <property type="evidence" value="ECO:0007669"/>
    <property type="project" value="UniProtKB-KW"/>
</dbReference>
<keyword evidence="1" id="KW-0028">Amino-acid biosynthesis</keyword>
<protein>
    <recommendedName>
        <fullName evidence="5">Shikimate kinase</fullName>
    </recommendedName>
</protein>
<dbReference type="PANTHER" id="PTHR21087">
    <property type="entry name" value="SHIKIMATE KINASE"/>
    <property type="match status" value="1"/>
</dbReference>
<evidence type="ECO:0000256" key="2">
    <source>
        <dbReference type="ARBA" id="ARBA00023141"/>
    </source>
</evidence>
<dbReference type="EMBL" id="VBPA01000015">
    <property type="protein sequence ID" value="TMQ73246.1"/>
    <property type="molecule type" value="Genomic_DNA"/>
</dbReference>
<proteinExistence type="predicted"/>
<keyword evidence="2" id="KW-0057">Aromatic amino acid biosynthesis</keyword>
<dbReference type="GO" id="GO:0008652">
    <property type="term" value="P:amino acid biosynthetic process"/>
    <property type="evidence" value="ECO:0007669"/>
    <property type="project" value="UniProtKB-KW"/>
</dbReference>
<gene>
    <name evidence="3" type="ORF">E6K80_00605</name>
</gene>
<dbReference type="GO" id="GO:0004765">
    <property type="term" value="F:shikimate kinase activity"/>
    <property type="evidence" value="ECO:0007669"/>
    <property type="project" value="TreeGrafter"/>
</dbReference>
<dbReference type="PANTHER" id="PTHR21087:SF16">
    <property type="entry name" value="SHIKIMATE KINASE 1, CHLOROPLASTIC"/>
    <property type="match status" value="1"/>
</dbReference>
<evidence type="ECO:0008006" key="5">
    <source>
        <dbReference type="Google" id="ProtNLM"/>
    </source>
</evidence>
<comment type="caution">
    <text evidence="3">The sequence shown here is derived from an EMBL/GenBank/DDBJ whole genome shotgun (WGS) entry which is preliminary data.</text>
</comment>
<dbReference type="GO" id="GO:0005829">
    <property type="term" value="C:cytosol"/>
    <property type="evidence" value="ECO:0007669"/>
    <property type="project" value="TreeGrafter"/>
</dbReference>
<dbReference type="PRINTS" id="PR01100">
    <property type="entry name" value="SHIKIMTKNASE"/>
</dbReference>